<organism evidence="1 2">
    <name type="scientific">Batillaria attramentaria</name>
    <dbReference type="NCBI Taxonomy" id="370345"/>
    <lineage>
        <taxon>Eukaryota</taxon>
        <taxon>Metazoa</taxon>
        <taxon>Spiralia</taxon>
        <taxon>Lophotrochozoa</taxon>
        <taxon>Mollusca</taxon>
        <taxon>Gastropoda</taxon>
        <taxon>Caenogastropoda</taxon>
        <taxon>Sorbeoconcha</taxon>
        <taxon>Cerithioidea</taxon>
        <taxon>Batillariidae</taxon>
        <taxon>Batillaria</taxon>
    </lineage>
</organism>
<sequence length="108" mass="11858">MVVVVVVGQNRRHKNGGLREAAFGGVDYSTPRSLGQHTTPLTVVYANVNDHGFDVSVGFRAVQTLNNTRSIEPRDGDDLCLLSRHCHLVLMEASHNGVSKYNSFCLCM</sequence>
<evidence type="ECO:0000313" key="2">
    <source>
        <dbReference type="Proteomes" id="UP001519460"/>
    </source>
</evidence>
<name>A0ABD0LYU9_9CAEN</name>
<dbReference type="AlphaFoldDB" id="A0ABD0LYU9"/>
<evidence type="ECO:0000313" key="1">
    <source>
        <dbReference type="EMBL" id="KAK7504692.1"/>
    </source>
</evidence>
<dbReference type="Proteomes" id="UP001519460">
    <property type="component" value="Unassembled WGS sequence"/>
</dbReference>
<reference evidence="1 2" key="1">
    <citation type="journal article" date="2023" name="Sci. Data">
        <title>Genome assembly of the Korean intertidal mud-creeper Batillaria attramentaria.</title>
        <authorList>
            <person name="Patra A.K."/>
            <person name="Ho P.T."/>
            <person name="Jun S."/>
            <person name="Lee S.J."/>
            <person name="Kim Y."/>
            <person name="Won Y.J."/>
        </authorList>
    </citation>
    <scope>NUCLEOTIDE SEQUENCE [LARGE SCALE GENOMIC DNA]</scope>
    <source>
        <strain evidence="1">Wonlab-2016</strain>
    </source>
</reference>
<keyword evidence="2" id="KW-1185">Reference proteome</keyword>
<accession>A0ABD0LYU9</accession>
<gene>
    <name evidence="1" type="ORF">BaRGS_00004178</name>
</gene>
<proteinExistence type="predicted"/>
<protein>
    <submittedName>
        <fullName evidence="1">Uncharacterized protein</fullName>
    </submittedName>
</protein>
<dbReference type="EMBL" id="JACVVK020000014">
    <property type="protein sequence ID" value="KAK7504692.1"/>
    <property type="molecule type" value="Genomic_DNA"/>
</dbReference>
<comment type="caution">
    <text evidence="1">The sequence shown here is derived from an EMBL/GenBank/DDBJ whole genome shotgun (WGS) entry which is preliminary data.</text>
</comment>